<feature type="domain" description="Glycoside hydrolase family 5" evidence="3">
    <location>
        <begin position="62"/>
        <end position="319"/>
    </location>
</feature>
<dbReference type="Gene3D" id="3.20.20.80">
    <property type="entry name" value="Glycosidases"/>
    <property type="match status" value="1"/>
</dbReference>
<reference evidence="4" key="1">
    <citation type="journal article" date="2015" name="Nature">
        <title>Complex archaea that bridge the gap between prokaryotes and eukaryotes.</title>
        <authorList>
            <person name="Spang A."/>
            <person name="Saw J.H."/>
            <person name="Jorgensen S.L."/>
            <person name="Zaremba-Niedzwiedzka K."/>
            <person name="Martijn J."/>
            <person name="Lind A.E."/>
            <person name="van Eijk R."/>
            <person name="Schleper C."/>
            <person name="Guy L."/>
            <person name="Ettema T.J."/>
        </authorList>
    </citation>
    <scope>NUCLEOTIDE SEQUENCE</scope>
</reference>
<dbReference type="AlphaFoldDB" id="A0A0F9Y754"/>
<dbReference type="InterPro" id="IPR017853">
    <property type="entry name" value="GH"/>
</dbReference>
<keyword evidence="1" id="KW-0378">Hydrolase</keyword>
<keyword evidence="2" id="KW-0326">Glycosidase</keyword>
<dbReference type="SUPFAM" id="SSF51445">
    <property type="entry name" value="(Trans)glycosidases"/>
    <property type="match status" value="1"/>
</dbReference>
<dbReference type="EMBL" id="LAZR01000040">
    <property type="protein sequence ID" value="KKO00459.1"/>
    <property type="molecule type" value="Genomic_DNA"/>
</dbReference>
<dbReference type="PANTHER" id="PTHR34142">
    <property type="entry name" value="ENDO-BETA-1,4-GLUCANASE A"/>
    <property type="match status" value="1"/>
</dbReference>
<sequence>MAINNTVVRKWLAPIAFGLLAVTNFAGAATTTKIPTGTNVVDLVGINVSGAEFTPGTLPGVHGKHYFFPPKDYFQKWSEKGIRTIRFPLKWERLQPSLNKGFDSTYAGLIDKMLNQAAENDIEVILDVHNYARYRGKIIGSKEVPYSAYRNLTERMAQRWSKHPGLYGYDIMNEPYGTADKNWPTAAQHGINGIRRYDREHPILIEGMSYSSASRWHWYADRYLALNDPIDNLIFSAHVYLDSDGSGTYKSGPGSKFDMMVGVKRVQPFVKWLKKHNKRGHIGEIGIPGNDARWLKAMDNTMAYLQENCIPLTYFAAGPAWGTHKLSIEPDKKTGKDKSQWKVMQKYVGEGGCPEIGPTP</sequence>
<dbReference type="GO" id="GO:0009251">
    <property type="term" value="P:glucan catabolic process"/>
    <property type="evidence" value="ECO:0007669"/>
    <property type="project" value="TreeGrafter"/>
</dbReference>
<dbReference type="GO" id="GO:0004553">
    <property type="term" value="F:hydrolase activity, hydrolyzing O-glycosyl compounds"/>
    <property type="evidence" value="ECO:0007669"/>
    <property type="project" value="InterPro"/>
</dbReference>
<evidence type="ECO:0000259" key="3">
    <source>
        <dbReference type="Pfam" id="PF00150"/>
    </source>
</evidence>
<name>A0A0F9Y754_9ZZZZ</name>
<evidence type="ECO:0000256" key="2">
    <source>
        <dbReference type="ARBA" id="ARBA00023295"/>
    </source>
</evidence>
<evidence type="ECO:0000313" key="4">
    <source>
        <dbReference type="EMBL" id="KKO00459.1"/>
    </source>
</evidence>
<comment type="caution">
    <text evidence="4">The sequence shown here is derived from an EMBL/GenBank/DDBJ whole genome shotgun (WGS) entry which is preliminary data.</text>
</comment>
<proteinExistence type="predicted"/>
<accession>A0A0F9Y754</accession>
<gene>
    <name evidence="4" type="ORF">LCGC14_0125500</name>
</gene>
<organism evidence="4">
    <name type="scientific">marine sediment metagenome</name>
    <dbReference type="NCBI Taxonomy" id="412755"/>
    <lineage>
        <taxon>unclassified sequences</taxon>
        <taxon>metagenomes</taxon>
        <taxon>ecological metagenomes</taxon>
    </lineage>
</organism>
<evidence type="ECO:0000256" key="1">
    <source>
        <dbReference type="ARBA" id="ARBA00022801"/>
    </source>
</evidence>
<dbReference type="PANTHER" id="PTHR34142:SF1">
    <property type="entry name" value="GLYCOSIDE HYDROLASE FAMILY 5 DOMAIN-CONTAINING PROTEIN"/>
    <property type="match status" value="1"/>
</dbReference>
<dbReference type="InterPro" id="IPR001547">
    <property type="entry name" value="Glyco_hydro_5"/>
</dbReference>
<protein>
    <recommendedName>
        <fullName evidence="3">Glycoside hydrolase family 5 domain-containing protein</fullName>
    </recommendedName>
</protein>
<dbReference type="Pfam" id="PF00150">
    <property type="entry name" value="Cellulase"/>
    <property type="match status" value="1"/>
</dbReference>